<protein>
    <submittedName>
        <fullName evidence="2">ATP-binding cassette (ABC) Superfamily</fullName>
    </submittedName>
</protein>
<keyword evidence="3" id="KW-1185">Reference proteome</keyword>
<feature type="compositionally biased region" description="Basic residues" evidence="1">
    <location>
        <begin position="17"/>
        <end position="26"/>
    </location>
</feature>
<evidence type="ECO:0000313" key="2">
    <source>
        <dbReference type="EMBL" id="POM79058.1"/>
    </source>
</evidence>
<proteinExistence type="predicted"/>
<organism evidence="2 3">
    <name type="scientific">Phytophthora palmivora</name>
    <dbReference type="NCBI Taxonomy" id="4796"/>
    <lineage>
        <taxon>Eukaryota</taxon>
        <taxon>Sar</taxon>
        <taxon>Stramenopiles</taxon>
        <taxon>Oomycota</taxon>
        <taxon>Peronosporomycetes</taxon>
        <taxon>Peronosporales</taxon>
        <taxon>Peronosporaceae</taxon>
        <taxon>Phytophthora</taxon>
    </lineage>
</organism>
<evidence type="ECO:0000256" key="1">
    <source>
        <dbReference type="SAM" id="MobiDB-lite"/>
    </source>
</evidence>
<feature type="compositionally biased region" description="Polar residues" evidence="1">
    <location>
        <begin position="107"/>
        <end position="120"/>
    </location>
</feature>
<keyword evidence="2" id="KW-0547">Nucleotide-binding</keyword>
<name>A0A2P4YMM8_9STRA</name>
<gene>
    <name evidence="2" type="ORF">PHPALM_3333</name>
</gene>
<dbReference type="OrthoDB" id="126917at2759"/>
<sequence length="374" mass="40871">MPRKASSHGASAPFKSKTAKSKTAKAKSKDKATPLKETRKAASKAPSKPTAAAVAQGGSPRRSHSRSLSPDDMPNARFAYPDHSPGTESPDFDISMTTGSESDEDTTGSTKNPTPSQVAPSQDAPVDDSESSEAKAASTSSPAKNLTLDESKTRAQVAKAAPSKRADEGAAAKKSTTPDSPSRESGFSKGYHNLFDSSDEDEEEGAVTEHQEISNDIDEQQDRYEAAQLQDASEVASAAPPTPVYPRGSYPPSGSFMFLELLKAPRGLNHGHKPLFVNDNEAARCVLLAPHRIPLKEFTSLRKKPEDRAREHHNPDQAEDLFWRWVSLKNLTVQELKEFREDRLLSYVLDQRDLRIEFSHLIAKRQLHSVMEGI</sequence>
<dbReference type="AlphaFoldDB" id="A0A2P4YMM8"/>
<feature type="compositionally biased region" description="Low complexity" evidence="1">
    <location>
        <begin position="134"/>
        <end position="144"/>
    </location>
</feature>
<feature type="region of interest" description="Disordered" evidence="1">
    <location>
        <begin position="1"/>
        <end position="244"/>
    </location>
</feature>
<evidence type="ECO:0000313" key="3">
    <source>
        <dbReference type="Proteomes" id="UP000237271"/>
    </source>
</evidence>
<feature type="compositionally biased region" description="Low complexity" evidence="1">
    <location>
        <begin position="43"/>
        <end position="55"/>
    </location>
</feature>
<reference evidence="2 3" key="1">
    <citation type="journal article" date="2017" name="Genome Biol. Evol.">
        <title>Phytophthora megakarya and P. palmivora, closely related causal agents of cacao black pod rot, underwent increases in genome sizes and gene numbers by different mechanisms.</title>
        <authorList>
            <person name="Ali S.S."/>
            <person name="Shao J."/>
            <person name="Lary D.J."/>
            <person name="Kronmiller B."/>
            <person name="Shen D."/>
            <person name="Strem M.D."/>
            <person name="Amoako-Attah I."/>
            <person name="Akrofi A.Y."/>
            <person name="Begoude B.A."/>
            <person name="Ten Hoopen G.M."/>
            <person name="Coulibaly K."/>
            <person name="Kebe B.I."/>
            <person name="Melnick R.L."/>
            <person name="Guiltinan M.J."/>
            <person name="Tyler B.M."/>
            <person name="Meinhardt L.W."/>
            <person name="Bailey B.A."/>
        </authorList>
    </citation>
    <scope>NUCLEOTIDE SEQUENCE [LARGE SCALE GENOMIC DNA]</scope>
    <source>
        <strain evidence="3">sbr112.9</strain>
    </source>
</reference>
<feature type="compositionally biased region" description="Basic and acidic residues" evidence="1">
    <location>
        <begin position="27"/>
        <end position="40"/>
    </location>
</feature>
<dbReference type="Proteomes" id="UP000237271">
    <property type="component" value="Unassembled WGS sequence"/>
</dbReference>
<keyword evidence="2" id="KW-0067">ATP-binding</keyword>
<feature type="compositionally biased region" description="Polar residues" evidence="1">
    <location>
        <begin position="174"/>
        <end position="185"/>
    </location>
</feature>
<dbReference type="EMBL" id="NCKW01001847">
    <property type="protein sequence ID" value="POM79058.1"/>
    <property type="molecule type" value="Genomic_DNA"/>
</dbReference>
<dbReference type="GO" id="GO:0005524">
    <property type="term" value="F:ATP binding"/>
    <property type="evidence" value="ECO:0007669"/>
    <property type="project" value="UniProtKB-KW"/>
</dbReference>
<accession>A0A2P4YMM8</accession>
<feature type="compositionally biased region" description="Acidic residues" evidence="1">
    <location>
        <begin position="197"/>
        <end position="206"/>
    </location>
</feature>
<comment type="caution">
    <text evidence="2">The sequence shown here is derived from an EMBL/GenBank/DDBJ whole genome shotgun (WGS) entry which is preliminary data.</text>
</comment>